<evidence type="ECO:0000313" key="1">
    <source>
        <dbReference type="Proteomes" id="UP000887580"/>
    </source>
</evidence>
<accession>A0AC35GNN8</accession>
<reference evidence="2" key="1">
    <citation type="submission" date="2022-11" db="UniProtKB">
        <authorList>
            <consortium name="WormBaseParasite"/>
        </authorList>
    </citation>
    <scope>IDENTIFICATION</scope>
</reference>
<dbReference type="Proteomes" id="UP000887580">
    <property type="component" value="Unplaced"/>
</dbReference>
<sequence length="265" mass="30078">MNSSNALLEFVNDDPFSRAQIKLAIQNLSPASPKIPMLSRNQLQRQLTYAPTKTNGLQSSRLLLSNLSKPTNAESESVRLLRNCPKGILASYSSLSSYEGQASKLFRRKKKSVSFDHMEHIKIISNLREEKEDLINWTPEGTHRKKASIMMKNFAGKNYGSFASTRGFKNDRGKTFCSTLGGSRFGFDGRGRSDATNCGFGSGVFGARRPPIQKHSLNYECRFPPRRQLYSDYWLLEYDEPQTSTYFHVICLILCCLLICLYKLF</sequence>
<proteinExistence type="predicted"/>
<protein>
    <submittedName>
        <fullName evidence="2">Uncharacterized protein</fullName>
    </submittedName>
</protein>
<dbReference type="WBParaSite" id="PS1159_v2.g6878.t1">
    <property type="protein sequence ID" value="PS1159_v2.g6878.t1"/>
    <property type="gene ID" value="PS1159_v2.g6878"/>
</dbReference>
<name>A0AC35GNN8_9BILA</name>
<organism evidence="1 2">
    <name type="scientific">Panagrolaimus sp. PS1159</name>
    <dbReference type="NCBI Taxonomy" id="55785"/>
    <lineage>
        <taxon>Eukaryota</taxon>
        <taxon>Metazoa</taxon>
        <taxon>Ecdysozoa</taxon>
        <taxon>Nematoda</taxon>
        <taxon>Chromadorea</taxon>
        <taxon>Rhabditida</taxon>
        <taxon>Tylenchina</taxon>
        <taxon>Panagrolaimomorpha</taxon>
        <taxon>Panagrolaimoidea</taxon>
        <taxon>Panagrolaimidae</taxon>
        <taxon>Panagrolaimus</taxon>
    </lineage>
</organism>
<evidence type="ECO:0000313" key="2">
    <source>
        <dbReference type="WBParaSite" id="PS1159_v2.g6878.t1"/>
    </source>
</evidence>